<accession>A0A0F9T3H4</accession>
<evidence type="ECO:0008006" key="2">
    <source>
        <dbReference type="Google" id="ProtNLM"/>
    </source>
</evidence>
<name>A0A0F9T3H4_9ZZZZ</name>
<dbReference type="AlphaFoldDB" id="A0A0F9T3H4"/>
<reference evidence="1" key="1">
    <citation type="journal article" date="2015" name="Nature">
        <title>Complex archaea that bridge the gap between prokaryotes and eukaryotes.</title>
        <authorList>
            <person name="Spang A."/>
            <person name="Saw J.H."/>
            <person name="Jorgensen S.L."/>
            <person name="Zaremba-Niedzwiedzka K."/>
            <person name="Martijn J."/>
            <person name="Lind A.E."/>
            <person name="van Eijk R."/>
            <person name="Schleper C."/>
            <person name="Guy L."/>
            <person name="Ettema T.J."/>
        </authorList>
    </citation>
    <scope>NUCLEOTIDE SEQUENCE</scope>
</reference>
<dbReference type="EMBL" id="LAZR01000303">
    <property type="protein sequence ID" value="KKN75795.1"/>
    <property type="molecule type" value="Genomic_DNA"/>
</dbReference>
<protein>
    <recommendedName>
        <fullName evidence="2">Ubiquitin-activating enzyme E1 FCCH domain-containing protein</fullName>
    </recommendedName>
</protein>
<evidence type="ECO:0000313" key="1">
    <source>
        <dbReference type="EMBL" id="KKN75795.1"/>
    </source>
</evidence>
<comment type="caution">
    <text evidence="1">The sequence shown here is derived from an EMBL/GenBank/DDBJ whole genome shotgun (WGS) entry which is preliminary data.</text>
</comment>
<proteinExistence type="predicted"/>
<gene>
    <name evidence="1" type="ORF">LCGC14_0376710</name>
</gene>
<organism evidence="1">
    <name type="scientific">marine sediment metagenome</name>
    <dbReference type="NCBI Taxonomy" id="412755"/>
    <lineage>
        <taxon>unclassified sequences</taxon>
        <taxon>metagenomes</taxon>
        <taxon>ecological metagenomes</taxon>
    </lineage>
</organism>
<sequence length="417" mass="45012">MVVAIGNGPNTGPNIAGSYIDTNNEGSTPGVASTTATPSAFNRLITDSSSFSLTLDSGTRNAIQWIAAKKHILIGTTGGEWRMGGPPQRPFTPTNFELKQQTNRGSKDMQPILISDAIAFVNVVGRKLHKLTFNGVSEDYETPDLSVLAEHITESGVTSMAFQRNPDEILWLTRVDGTLLSMTYDPIQNVIAWARHPMGTALAESVAVIPGDGEDEVWVFVQRTVGGSTVRYVERMKPRNWGDDVEDMFFVDSGLTYDSTATTTITGLDHLEGETVAILGDGAVLPTKVVSGGSISLAESVSVAQVGLPYTYKLKPMRMDQNTQAGTSKGSVKKFAEVVISFFRTLNAKFGDGNTTFKIPWRESSDDYGDPPALFTGDKEVVTDGGFNVEDPFEITGSDPMPCSVRAIIPRVEKVGR</sequence>